<dbReference type="PANTHER" id="PTHR46797">
    <property type="entry name" value="HTH-TYPE TRANSCRIPTIONAL REGULATOR"/>
    <property type="match status" value="1"/>
</dbReference>
<evidence type="ECO:0000259" key="2">
    <source>
        <dbReference type="PROSITE" id="PS50943"/>
    </source>
</evidence>
<dbReference type="Pfam" id="PF01381">
    <property type="entry name" value="HTH_3"/>
    <property type="match status" value="1"/>
</dbReference>
<evidence type="ECO:0000256" key="1">
    <source>
        <dbReference type="ARBA" id="ARBA00023125"/>
    </source>
</evidence>
<dbReference type="PROSITE" id="PS50943">
    <property type="entry name" value="HTH_CROC1"/>
    <property type="match status" value="1"/>
</dbReference>
<dbReference type="PANTHER" id="PTHR46797:SF1">
    <property type="entry name" value="METHYLPHOSPHONATE SYNTHASE"/>
    <property type="match status" value="1"/>
</dbReference>
<feature type="domain" description="HTH cro/C1-type" evidence="2">
    <location>
        <begin position="28"/>
        <end position="82"/>
    </location>
</feature>
<dbReference type="SUPFAM" id="SSF51182">
    <property type="entry name" value="RmlC-like cupins"/>
    <property type="match status" value="1"/>
</dbReference>
<dbReference type="InterPro" id="IPR014710">
    <property type="entry name" value="RmlC-like_jellyroll"/>
</dbReference>
<dbReference type="SMART" id="SM00530">
    <property type="entry name" value="HTH_XRE"/>
    <property type="match status" value="1"/>
</dbReference>
<keyword evidence="4" id="KW-1185">Reference proteome</keyword>
<reference evidence="4" key="1">
    <citation type="journal article" date="2019" name="Int. J. Syst. Evol. Microbiol.">
        <title>The Global Catalogue of Microorganisms (GCM) 10K type strain sequencing project: providing services to taxonomists for standard genome sequencing and annotation.</title>
        <authorList>
            <consortium name="The Broad Institute Genomics Platform"/>
            <consortium name="The Broad Institute Genome Sequencing Center for Infectious Disease"/>
            <person name="Wu L."/>
            <person name="Ma J."/>
        </authorList>
    </citation>
    <scope>NUCLEOTIDE SEQUENCE [LARGE SCALE GENOMIC DNA]</scope>
    <source>
        <strain evidence="4">JCM 17021</strain>
    </source>
</reference>
<accession>A0ABP7K009</accession>
<dbReference type="InterPro" id="IPR050807">
    <property type="entry name" value="TransReg_Diox_bact_type"/>
</dbReference>
<dbReference type="CDD" id="cd00093">
    <property type="entry name" value="HTH_XRE"/>
    <property type="match status" value="1"/>
</dbReference>
<sequence>MALHFIVQYHALMTVDAESLSAVIGSRVRHERTKHGWTLDQLAEVARVSRRMVVNVEQGAMNPSIGTLLRLSDALGVGLPALVEPPHRERARLTRAGDGAALWKGSAGGQGVLVAGTEPPDVVELWDWRLAPGEEHESEAHSQGTRELLQVHEGALVVTVADDAFTLAPGDALAFMGDEEHSYSNPGDVLTRFSLTVYEPGVGSGHRVETRHA</sequence>
<dbReference type="SUPFAM" id="SSF47413">
    <property type="entry name" value="lambda repressor-like DNA-binding domains"/>
    <property type="match status" value="1"/>
</dbReference>
<dbReference type="Proteomes" id="UP001501803">
    <property type="component" value="Unassembled WGS sequence"/>
</dbReference>
<evidence type="ECO:0000313" key="4">
    <source>
        <dbReference type="Proteomes" id="UP001501803"/>
    </source>
</evidence>
<organism evidence="3 4">
    <name type="scientific">Leifsonia kafniensis</name>
    <dbReference type="NCBI Taxonomy" id="475957"/>
    <lineage>
        <taxon>Bacteria</taxon>
        <taxon>Bacillati</taxon>
        <taxon>Actinomycetota</taxon>
        <taxon>Actinomycetes</taxon>
        <taxon>Micrococcales</taxon>
        <taxon>Microbacteriaceae</taxon>
        <taxon>Leifsonia</taxon>
    </lineage>
</organism>
<name>A0ABP7K009_9MICO</name>
<dbReference type="InterPro" id="IPR011051">
    <property type="entry name" value="RmlC_Cupin_sf"/>
</dbReference>
<dbReference type="InterPro" id="IPR010982">
    <property type="entry name" value="Lambda_DNA-bd_dom_sf"/>
</dbReference>
<gene>
    <name evidence="3" type="ORF">GCM10022381_01640</name>
</gene>
<dbReference type="Gene3D" id="1.10.260.40">
    <property type="entry name" value="lambda repressor-like DNA-binding domains"/>
    <property type="match status" value="1"/>
</dbReference>
<dbReference type="InterPro" id="IPR013096">
    <property type="entry name" value="Cupin_2"/>
</dbReference>
<dbReference type="EMBL" id="BAABCN010000002">
    <property type="protein sequence ID" value="GAA3860932.1"/>
    <property type="molecule type" value="Genomic_DNA"/>
</dbReference>
<evidence type="ECO:0000313" key="3">
    <source>
        <dbReference type="EMBL" id="GAA3860932.1"/>
    </source>
</evidence>
<keyword evidence="1" id="KW-0238">DNA-binding</keyword>
<dbReference type="Gene3D" id="2.60.120.10">
    <property type="entry name" value="Jelly Rolls"/>
    <property type="match status" value="1"/>
</dbReference>
<comment type="caution">
    <text evidence="3">The sequence shown here is derived from an EMBL/GenBank/DDBJ whole genome shotgun (WGS) entry which is preliminary data.</text>
</comment>
<proteinExistence type="predicted"/>
<dbReference type="CDD" id="cd02209">
    <property type="entry name" value="cupin_XRE_C"/>
    <property type="match status" value="1"/>
</dbReference>
<dbReference type="Pfam" id="PF07883">
    <property type="entry name" value="Cupin_2"/>
    <property type="match status" value="1"/>
</dbReference>
<protein>
    <submittedName>
        <fullName evidence="3">Helix-turn-helix domain-containing protein</fullName>
    </submittedName>
</protein>
<dbReference type="InterPro" id="IPR001387">
    <property type="entry name" value="Cro/C1-type_HTH"/>
</dbReference>